<dbReference type="RefSeq" id="WP_208147577.1">
    <property type="nucleotide sequence ID" value="NZ_JAGETV010000003.1"/>
</dbReference>
<sequence length="79" mass="9300">MIHPRHQHIVVAFFMALFMSFLMSGVISALNVGIPENFLMIWFHAWWTAFIIAFPSVLFVAPIVRRISNRLIRKIEHHQ</sequence>
<comment type="caution">
    <text evidence="2">The sequence shown here is derived from an EMBL/GenBank/DDBJ whole genome shotgun (WGS) entry which is preliminary data.</text>
</comment>
<accession>A0ABS3Q2G3</accession>
<feature type="transmembrane region" description="Helical" evidence="1">
    <location>
        <begin position="12"/>
        <end position="34"/>
    </location>
</feature>
<gene>
    <name evidence="2" type="ORF">J3998_02825</name>
</gene>
<dbReference type="InterPro" id="IPR021529">
    <property type="entry name" value="DUF2798"/>
</dbReference>
<dbReference type="Proteomes" id="UP000664835">
    <property type="component" value="Unassembled WGS sequence"/>
</dbReference>
<keyword evidence="1" id="KW-0472">Membrane</keyword>
<keyword evidence="3" id="KW-1185">Reference proteome</keyword>
<keyword evidence="1" id="KW-0812">Transmembrane</keyword>
<evidence type="ECO:0000313" key="3">
    <source>
        <dbReference type="Proteomes" id="UP000664835"/>
    </source>
</evidence>
<organism evidence="2 3">
    <name type="scientific">Thiomicrorhabdus marina</name>
    <dbReference type="NCBI Taxonomy" id="2818442"/>
    <lineage>
        <taxon>Bacteria</taxon>
        <taxon>Pseudomonadati</taxon>
        <taxon>Pseudomonadota</taxon>
        <taxon>Gammaproteobacteria</taxon>
        <taxon>Thiotrichales</taxon>
        <taxon>Piscirickettsiaceae</taxon>
        <taxon>Thiomicrorhabdus</taxon>
    </lineage>
</organism>
<dbReference type="EMBL" id="JAGETV010000003">
    <property type="protein sequence ID" value="MBO1926497.1"/>
    <property type="molecule type" value="Genomic_DNA"/>
</dbReference>
<name>A0ABS3Q2G3_9GAMM</name>
<protein>
    <submittedName>
        <fullName evidence="2">DUF2798 domain-containing protein</fullName>
    </submittedName>
</protein>
<feature type="transmembrane region" description="Helical" evidence="1">
    <location>
        <begin position="40"/>
        <end position="64"/>
    </location>
</feature>
<evidence type="ECO:0000256" key="1">
    <source>
        <dbReference type="SAM" id="Phobius"/>
    </source>
</evidence>
<proteinExistence type="predicted"/>
<dbReference type="Pfam" id="PF11391">
    <property type="entry name" value="DUF2798"/>
    <property type="match status" value="1"/>
</dbReference>
<keyword evidence="1" id="KW-1133">Transmembrane helix</keyword>
<evidence type="ECO:0000313" key="2">
    <source>
        <dbReference type="EMBL" id="MBO1926497.1"/>
    </source>
</evidence>
<reference evidence="2 3" key="1">
    <citation type="submission" date="2021-03" db="EMBL/GenBank/DDBJ databases">
        <title>Thiomicrorhabdus sp.nov.,novel sulfur-oxidizing bacteria isolated from coastal sediment.</title>
        <authorList>
            <person name="Liu X."/>
        </authorList>
    </citation>
    <scope>NUCLEOTIDE SEQUENCE [LARGE SCALE GENOMIC DNA]</scope>
    <source>
        <strain evidence="2 3">6S2-11</strain>
    </source>
</reference>